<evidence type="ECO:0000256" key="1">
    <source>
        <dbReference type="SAM" id="MobiDB-lite"/>
    </source>
</evidence>
<evidence type="ECO:0000313" key="2">
    <source>
        <dbReference type="Proteomes" id="UP000286641"/>
    </source>
</evidence>
<accession>A0A3Q7P0G5</accession>
<proteinExistence type="predicted"/>
<protein>
    <submittedName>
        <fullName evidence="3">Uncharacterized protein LOC112823538</fullName>
    </submittedName>
</protein>
<feature type="compositionally biased region" description="Basic and acidic residues" evidence="1">
    <location>
        <begin position="233"/>
        <end position="248"/>
    </location>
</feature>
<feature type="region of interest" description="Disordered" evidence="1">
    <location>
        <begin position="224"/>
        <end position="248"/>
    </location>
</feature>
<reference evidence="3" key="2">
    <citation type="submission" date="2025-08" db="UniProtKB">
        <authorList>
            <consortium name="RefSeq"/>
        </authorList>
    </citation>
    <scope>IDENTIFICATION</scope>
    <source>
        <tissue evidence="3">Blood</tissue>
    </source>
</reference>
<sequence>MAASGRAPCPSAAVTSLGWAPEPRGRPGAAGRGAAGGSVQGAPAPPQALRPAPEPPSNLPPPPLPYSPLFPRPHPRPRGRGRGAASSPPLARPGPCASAGNDPPSARTPAPSLLPVCWVWRLFALAAGSEIKTWTWPRRACPGPVPIVKRSPNGEGGSGAEESLVTFSSHGSRPGDPGPWLGRRGGRGGMGLLRTFPGIRGAIWPVSSGSKALGVRAQRRGWKFQAAGTGKRSKWERSHDTGLSRRPP</sequence>
<feature type="compositionally biased region" description="Gly residues" evidence="1">
    <location>
        <begin position="28"/>
        <end position="39"/>
    </location>
</feature>
<reference key="1">
    <citation type="submission" date="2019-01" db="UniProtKB">
        <authorList>
            <consortium name="RefSeq"/>
        </authorList>
    </citation>
    <scope>IDENTIFICATION</scope>
</reference>
<name>A0A3Q7P0G5_CALUR</name>
<feature type="region of interest" description="Disordered" evidence="1">
    <location>
        <begin position="1"/>
        <end position="107"/>
    </location>
</feature>
<dbReference type="RefSeq" id="XP_025727195.1">
    <property type="nucleotide sequence ID" value="XM_025871410.1"/>
</dbReference>
<gene>
    <name evidence="3" type="primary">LOC112823538</name>
</gene>
<dbReference type="Proteomes" id="UP000286641">
    <property type="component" value="Unplaced"/>
</dbReference>
<evidence type="ECO:0000313" key="3">
    <source>
        <dbReference type="RefSeq" id="XP_025727195.1"/>
    </source>
</evidence>
<dbReference type="AlphaFoldDB" id="A0A3Q7P0G5"/>
<feature type="region of interest" description="Disordered" evidence="1">
    <location>
        <begin position="147"/>
        <end position="186"/>
    </location>
</feature>
<keyword evidence="2" id="KW-1185">Reference proteome</keyword>
<dbReference type="InParanoid" id="A0A3Q7P0G5"/>
<feature type="compositionally biased region" description="Pro residues" evidence="1">
    <location>
        <begin position="43"/>
        <end position="72"/>
    </location>
</feature>
<organism evidence="2 3">
    <name type="scientific">Callorhinus ursinus</name>
    <name type="common">Northern fur seal</name>
    <dbReference type="NCBI Taxonomy" id="34884"/>
    <lineage>
        <taxon>Eukaryota</taxon>
        <taxon>Metazoa</taxon>
        <taxon>Chordata</taxon>
        <taxon>Craniata</taxon>
        <taxon>Vertebrata</taxon>
        <taxon>Euteleostomi</taxon>
        <taxon>Mammalia</taxon>
        <taxon>Eutheria</taxon>
        <taxon>Laurasiatheria</taxon>
        <taxon>Carnivora</taxon>
        <taxon>Caniformia</taxon>
        <taxon>Pinnipedia</taxon>
        <taxon>Otariidae</taxon>
        <taxon>Callorhinus</taxon>
    </lineage>
</organism>